<organism evidence="4 5">
    <name type="scientific">Limimaricola variabilis</name>
    <dbReference type="NCBI Taxonomy" id="1492771"/>
    <lineage>
        <taxon>Bacteria</taxon>
        <taxon>Pseudomonadati</taxon>
        <taxon>Pseudomonadota</taxon>
        <taxon>Alphaproteobacteria</taxon>
        <taxon>Rhodobacterales</taxon>
        <taxon>Paracoccaceae</taxon>
        <taxon>Limimaricola</taxon>
    </lineage>
</organism>
<protein>
    <recommendedName>
        <fullName evidence="3">DUF7282 domain-containing protein</fullName>
    </recommendedName>
</protein>
<feature type="signal peptide" evidence="2">
    <location>
        <begin position="1"/>
        <end position="21"/>
    </location>
</feature>
<evidence type="ECO:0000313" key="4">
    <source>
        <dbReference type="EMBL" id="MBB3712998.1"/>
    </source>
</evidence>
<sequence>MIKAIASAAAFSALMAGGALAQDDQTMIVVTEDATMQMSMSDGQTTVTFPLITALQDGYIVVHSVAADGTAGEALGHAPVTTGENADVAVIIPEALSAGTQLMAMLHVESNDNGTFDFGPDMTDVDAPVMRDGAPVTVMFAVPEGVIDGVVAIEPIPSPEVDDPESRSASDDDEERDAVDEDEPAIDPNDTETEGSTEEDEESDGQDSEEAGEVLEDDAGDEQTQDADLEQDTDMEAEGQEDGSADADANADGEVNAQ</sequence>
<keyword evidence="2" id="KW-0732">Signal</keyword>
<feature type="chain" id="PRO_5045714350" description="DUF7282 domain-containing protein" evidence="2">
    <location>
        <begin position="22"/>
        <end position="258"/>
    </location>
</feature>
<gene>
    <name evidence="4" type="ORF">FHS00_002599</name>
</gene>
<dbReference type="Pfam" id="PF23951">
    <property type="entry name" value="DUF7282"/>
    <property type="match status" value="1"/>
</dbReference>
<evidence type="ECO:0000259" key="3">
    <source>
        <dbReference type="Pfam" id="PF23951"/>
    </source>
</evidence>
<evidence type="ECO:0000313" key="5">
    <source>
        <dbReference type="Proteomes" id="UP000576152"/>
    </source>
</evidence>
<accession>A0ABR6HR16</accession>
<evidence type="ECO:0000256" key="1">
    <source>
        <dbReference type="SAM" id="MobiDB-lite"/>
    </source>
</evidence>
<evidence type="ECO:0000256" key="2">
    <source>
        <dbReference type="SAM" id="SignalP"/>
    </source>
</evidence>
<feature type="region of interest" description="Disordered" evidence="1">
    <location>
        <begin position="155"/>
        <end position="258"/>
    </location>
</feature>
<reference evidence="4 5" key="1">
    <citation type="submission" date="2020-08" db="EMBL/GenBank/DDBJ databases">
        <title>Genomic Encyclopedia of Type Strains, Phase III (KMG-III): the genomes of soil and plant-associated and newly described type strains.</title>
        <authorList>
            <person name="Whitman W."/>
        </authorList>
    </citation>
    <scope>NUCLEOTIDE SEQUENCE [LARGE SCALE GENOMIC DNA]</scope>
    <source>
        <strain evidence="4 5">CECT 8572</strain>
    </source>
</reference>
<dbReference type="InterPro" id="IPR055706">
    <property type="entry name" value="Slg1/2_DUF7282"/>
</dbReference>
<proteinExistence type="predicted"/>
<feature type="domain" description="DUF7282" evidence="3">
    <location>
        <begin position="36"/>
        <end position="138"/>
    </location>
</feature>
<feature type="compositionally biased region" description="Acidic residues" evidence="1">
    <location>
        <begin position="171"/>
        <end position="251"/>
    </location>
</feature>
<name>A0ABR6HR16_9RHOB</name>
<dbReference type="RefSeq" id="WP_183474384.1">
    <property type="nucleotide sequence ID" value="NZ_JACIBX010000010.1"/>
</dbReference>
<keyword evidence="5" id="KW-1185">Reference proteome</keyword>
<comment type="caution">
    <text evidence="4">The sequence shown here is derived from an EMBL/GenBank/DDBJ whole genome shotgun (WGS) entry which is preliminary data.</text>
</comment>
<dbReference type="Proteomes" id="UP000576152">
    <property type="component" value="Unassembled WGS sequence"/>
</dbReference>
<dbReference type="EMBL" id="JACIBX010000010">
    <property type="protein sequence ID" value="MBB3712998.1"/>
    <property type="molecule type" value="Genomic_DNA"/>
</dbReference>